<reference evidence="2" key="1">
    <citation type="submission" date="2020-03" db="EMBL/GenBank/DDBJ databases">
        <authorList>
            <person name="Weist P."/>
        </authorList>
    </citation>
    <scope>NUCLEOTIDE SEQUENCE</scope>
</reference>
<evidence type="ECO:0000313" key="2">
    <source>
        <dbReference type="EMBL" id="CAB1412313.1"/>
    </source>
</evidence>
<protein>
    <submittedName>
        <fullName evidence="2">Uncharacterized protein</fullName>
    </submittedName>
</protein>
<comment type="caution">
    <text evidence="2">The sequence shown here is derived from an EMBL/GenBank/DDBJ whole genome shotgun (WGS) entry which is preliminary data.</text>
</comment>
<evidence type="ECO:0000256" key="1">
    <source>
        <dbReference type="SAM" id="MobiDB-lite"/>
    </source>
</evidence>
<evidence type="ECO:0000313" key="3">
    <source>
        <dbReference type="Proteomes" id="UP001153269"/>
    </source>
</evidence>
<accession>A0A9N7TI01</accession>
<organism evidence="2 3">
    <name type="scientific">Pleuronectes platessa</name>
    <name type="common">European plaice</name>
    <dbReference type="NCBI Taxonomy" id="8262"/>
    <lineage>
        <taxon>Eukaryota</taxon>
        <taxon>Metazoa</taxon>
        <taxon>Chordata</taxon>
        <taxon>Craniata</taxon>
        <taxon>Vertebrata</taxon>
        <taxon>Euteleostomi</taxon>
        <taxon>Actinopterygii</taxon>
        <taxon>Neopterygii</taxon>
        <taxon>Teleostei</taxon>
        <taxon>Neoteleostei</taxon>
        <taxon>Acanthomorphata</taxon>
        <taxon>Carangaria</taxon>
        <taxon>Pleuronectiformes</taxon>
        <taxon>Pleuronectoidei</taxon>
        <taxon>Pleuronectidae</taxon>
        <taxon>Pleuronectes</taxon>
    </lineage>
</organism>
<feature type="region of interest" description="Disordered" evidence="1">
    <location>
        <begin position="1"/>
        <end position="31"/>
    </location>
</feature>
<proteinExistence type="predicted"/>
<sequence length="141" mass="16425">MRRTRNWKNAKISEDDREEPKMSTDSRAVGDEDRLESFMLYAVCSEQGREGERKGRRRRRRRGRSVENLLGPQDWSSRRVEDKQLDEYPIGNVAFKPDVVHLEKEAEARGKTGIEGLGIEINRFDLVAYKESDLKSYDTCT</sequence>
<feature type="region of interest" description="Disordered" evidence="1">
    <location>
        <begin position="46"/>
        <end position="70"/>
    </location>
</feature>
<feature type="compositionally biased region" description="Basic and acidic residues" evidence="1">
    <location>
        <begin position="11"/>
        <end position="31"/>
    </location>
</feature>
<feature type="compositionally biased region" description="Basic residues" evidence="1">
    <location>
        <begin position="54"/>
        <end position="63"/>
    </location>
</feature>
<keyword evidence="3" id="KW-1185">Reference proteome</keyword>
<name>A0A9N7TI01_PLEPL</name>
<dbReference type="EMBL" id="CADEAL010000001">
    <property type="protein sequence ID" value="CAB1412313.1"/>
    <property type="molecule type" value="Genomic_DNA"/>
</dbReference>
<dbReference type="AlphaFoldDB" id="A0A9N7TI01"/>
<gene>
    <name evidence="2" type="ORF">PLEPLA_LOCUS4</name>
</gene>
<dbReference type="Proteomes" id="UP001153269">
    <property type="component" value="Unassembled WGS sequence"/>
</dbReference>